<dbReference type="WBParaSite" id="TTAC_0000545501-mRNA-1">
    <property type="protein sequence ID" value="TTAC_0000545501-mRNA-1"/>
    <property type="gene ID" value="TTAC_0000545501"/>
</dbReference>
<evidence type="ECO:0000313" key="2">
    <source>
        <dbReference type="EMBL" id="VDM26999.1"/>
    </source>
</evidence>
<feature type="region of interest" description="Disordered" evidence="1">
    <location>
        <begin position="1"/>
        <end position="248"/>
    </location>
</feature>
<feature type="compositionally biased region" description="Basic and acidic residues" evidence="1">
    <location>
        <begin position="75"/>
        <end position="86"/>
    </location>
</feature>
<protein>
    <submittedName>
        <fullName evidence="4">CAP-ZIP_m domain-containing protein</fullName>
    </submittedName>
</protein>
<dbReference type="EMBL" id="UYWX01007519">
    <property type="protein sequence ID" value="VDM26999.1"/>
    <property type="molecule type" value="Genomic_DNA"/>
</dbReference>
<reference evidence="4" key="1">
    <citation type="submission" date="2017-02" db="UniProtKB">
        <authorList>
            <consortium name="WormBaseParasite"/>
        </authorList>
    </citation>
    <scope>IDENTIFICATION</scope>
</reference>
<feature type="region of interest" description="Disordered" evidence="1">
    <location>
        <begin position="266"/>
        <end position="377"/>
    </location>
</feature>
<feature type="compositionally biased region" description="Acidic residues" evidence="1">
    <location>
        <begin position="335"/>
        <end position="351"/>
    </location>
</feature>
<name>A0A0R3WXG5_HYDTA</name>
<evidence type="ECO:0000313" key="3">
    <source>
        <dbReference type="Proteomes" id="UP000274429"/>
    </source>
</evidence>
<feature type="compositionally biased region" description="Low complexity" evidence="1">
    <location>
        <begin position="307"/>
        <end position="324"/>
    </location>
</feature>
<evidence type="ECO:0000256" key="1">
    <source>
        <dbReference type="SAM" id="MobiDB-lite"/>
    </source>
</evidence>
<evidence type="ECO:0000313" key="4">
    <source>
        <dbReference type="WBParaSite" id="TTAC_0000545501-mRNA-1"/>
    </source>
</evidence>
<organism evidence="4">
    <name type="scientific">Hydatigena taeniaeformis</name>
    <name type="common">Feline tapeworm</name>
    <name type="synonym">Taenia taeniaeformis</name>
    <dbReference type="NCBI Taxonomy" id="6205"/>
    <lineage>
        <taxon>Eukaryota</taxon>
        <taxon>Metazoa</taxon>
        <taxon>Spiralia</taxon>
        <taxon>Lophotrochozoa</taxon>
        <taxon>Platyhelminthes</taxon>
        <taxon>Cestoda</taxon>
        <taxon>Eucestoda</taxon>
        <taxon>Cyclophyllidea</taxon>
        <taxon>Taeniidae</taxon>
        <taxon>Hydatigera</taxon>
    </lineage>
</organism>
<accession>A0A0R3WXG5</accession>
<dbReference type="AlphaFoldDB" id="A0A0R3WXG5"/>
<gene>
    <name evidence="2" type="ORF">TTAC_LOCUS5440</name>
</gene>
<keyword evidence="3" id="KW-1185">Reference proteome</keyword>
<reference evidence="2 3" key="2">
    <citation type="submission" date="2018-11" db="EMBL/GenBank/DDBJ databases">
        <authorList>
            <consortium name="Pathogen Informatics"/>
        </authorList>
    </citation>
    <scope>NUCLEOTIDE SEQUENCE [LARGE SCALE GENOMIC DNA]</scope>
</reference>
<dbReference type="Proteomes" id="UP000274429">
    <property type="component" value="Unassembled WGS sequence"/>
</dbReference>
<sequence>MTEVSSEPKVVETSARHSEDGSTNPTWKLNEDENNCLDVYQNPEGAVSPEESAITPNVVQSKGSPTHDTGAIGDRGIHSPEVHQDDLQPQLRSEVSFTSTGATDPPLSSDMEHFGGTPTTNVQESGVERKNPSDVSSTFETVAKSETPPPPPPSLQNLKSHCPPPPTASTNAHVTPKSDDLPAGTKLSAEVIPTTKSEFSLQVSKSPPINPIAPANRGNNKAAIDIKPLQEDDKSKPQSGGQESGEEILSFKERLKLFEQRCTTSHPQFAVKAPSADGVKSSHQLNEMKQSVDEKSNEGSKIAPQRTTVTATASTKTSSSSPKSAPRKDEHSEVQDSDSDSDSDDDDDSDSDSTTSDSGDNDKEDKEEEEKERMMRF</sequence>
<feature type="compositionally biased region" description="Polar residues" evidence="1">
    <location>
        <begin position="90"/>
        <end position="102"/>
    </location>
</feature>
<proteinExistence type="predicted"/>
<feature type="compositionally biased region" description="Polar residues" evidence="1">
    <location>
        <begin position="194"/>
        <end position="207"/>
    </location>
</feature>
<feature type="compositionally biased region" description="Polar residues" evidence="1">
    <location>
        <begin position="54"/>
        <end position="67"/>
    </location>
</feature>